<dbReference type="Proteomes" id="UP001235874">
    <property type="component" value="Chromosome"/>
</dbReference>
<dbReference type="EMBL" id="CP130472">
    <property type="protein sequence ID" value="WLS43539.1"/>
    <property type="molecule type" value="Genomic_DNA"/>
</dbReference>
<dbReference type="Pfam" id="PF20256">
    <property type="entry name" value="MoCoBD_2"/>
    <property type="match status" value="1"/>
</dbReference>
<dbReference type="AlphaFoldDB" id="A0AAJ6HTA4"/>
<gene>
    <name evidence="2" type="ORF">Q3V37_19255</name>
</gene>
<dbReference type="InterPro" id="IPR037165">
    <property type="entry name" value="AldOxase/xan_DH_Mopterin-bd_sf"/>
</dbReference>
<dbReference type="KEGG" id="mprn:Q3V37_19255"/>
<dbReference type="Gene3D" id="3.30.365.10">
    <property type="entry name" value="Aldehyde oxidase/xanthine dehydrogenase, molybdopterin binding domain"/>
    <property type="match status" value="1"/>
</dbReference>
<feature type="domain" description="Aldehyde oxidase/xanthine dehydrogenase second molybdopterin binding" evidence="1">
    <location>
        <begin position="57"/>
        <end position="180"/>
    </location>
</feature>
<protein>
    <submittedName>
        <fullName evidence="2">Molybdopterin-dependent oxidoreductase</fullName>
    </submittedName>
</protein>
<evidence type="ECO:0000313" key="3">
    <source>
        <dbReference type="Proteomes" id="UP001235874"/>
    </source>
</evidence>
<evidence type="ECO:0000313" key="2">
    <source>
        <dbReference type="EMBL" id="WLS43539.1"/>
    </source>
</evidence>
<proteinExistence type="predicted"/>
<accession>A0AAJ6HTA4</accession>
<dbReference type="SUPFAM" id="SSF56003">
    <property type="entry name" value="Molybdenum cofactor-binding domain"/>
    <property type="match status" value="1"/>
</dbReference>
<dbReference type="RefSeq" id="WP_306271005.1">
    <property type="nucleotide sequence ID" value="NZ_CP130472.1"/>
</dbReference>
<sequence>MVERNSRGRFPGYVLAAPVLVTAAELVTTPGAAALPSSDPMELLGLNDIMTAVALTTSALIAVEVSEDGTVSIAVPRALMGQTATTSTAALIAEELSVPRGRIRVALADARPERAGTPAAGGPSYAPIRVAAAIARQRLLRAASTMFDVPLGDLRLEAGFVTDGAGRRVDIGALATRAASPSTLAVAVELAPRDGRTLVGHPAVGPARGR</sequence>
<keyword evidence="3" id="KW-1185">Reference proteome</keyword>
<organism evidence="2 3">
    <name type="scientific">Micromonospora profundi</name>
    <dbReference type="NCBI Taxonomy" id="1420889"/>
    <lineage>
        <taxon>Bacteria</taxon>
        <taxon>Bacillati</taxon>
        <taxon>Actinomycetota</taxon>
        <taxon>Actinomycetes</taxon>
        <taxon>Micromonosporales</taxon>
        <taxon>Micromonosporaceae</taxon>
        <taxon>Micromonospora</taxon>
    </lineage>
</organism>
<reference evidence="2 3" key="1">
    <citation type="submission" date="2023-07" db="EMBL/GenBank/DDBJ databases">
        <title>Micromonospora profundi TRM 95458 converts glycerol to a new osmotic compound.</title>
        <authorList>
            <person name="Lu D."/>
        </authorList>
    </citation>
    <scope>NUCLEOTIDE SEQUENCE [LARGE SCALE GENOMIC DNA]</scope>
    <source>
        <strain evidence="2 3">TRM95458</strain>
    </source>
</reference>
<dbReference type="PANTHER" id="PTHR47495">
    <property type="entry name" value="ALDEHYDE DEHYDROGENASE"/>
    <property type="match status" value="1"/>
</dbReference>
<dbReference type="GO" id="GO:0016491">
    <property type="term" value="F:oxidoreductase activity"/>
    <property type="evidence" value="ECO:0007669"/>
    <property type="project" value="InterPro"/>
</dbReference>
<name>A0AAJ6HTA4_9ACTN</name>
<evidence type="ECO:0000259" key="1">
    <source>
        <dbReference type="Pfam" id="PF20256"/>
    </source>
</evidence>
<dbReference type="InterPro" id="IPR052516">
    <property type="entry name" value="N-heterocyclic_Hydroxylase"/>
</dbReference>
<dbReference type="PANTHER" id="PTHR47495:SF1">
    <property type="entry name" value="BLL3820 PROTEIN"/>
    <property type="match status" value="1"/>
</dbReference>
<dbReference type="InterPro" id="IPR046867">
    <property type="entry name" value="AldOxase/xan_DH_MoCoBD2"/>
</dbReference>